<comment type="similarity">
    <text evidence="1">Belongs to the AHA1 family.</text>
</comment>
<name>A0A4R9LTZ7_9LEPT</name>
<dbReference type="Pfam" id="PF08327">
    <property type="entry name" value="AHSA1"/>
    <property type="match status" value="1"/>
</dbReference>
<evidence type="ECO:0000313" key="3">
    <source>
        <dbReference type="EMBL" id="TGN13439.1"/>
    </source>
</evidence>
<protein>
    <submittedName>
        <fullName evidence="3">ATPase</fullName>
    </submittedName>
</protein>
<accession>A0A4R9LTZ7</accession>
<organism evidence="3 4">
    <name type="scientific">Leptospira ilyithenensis</name>
    <dbReference type="NCBI Taxonomy" id="2484901"/>
    <lineage>
        <taxon>Bacteria</taxon>
        <taxon>Pseudomonadati</taxon>
        <taxon>Spirochaetota</taxon>
        <taxon>Spirochaetia</taxon>
        <taxon>Leptospirales</taxon>
        <taxon>Leptospiraceae</taxon>
        <taxon>Leptospira</taxon>
    </lineage>
</organism>
<dbReference type="InterPro" id="IPR013538">
    <property type="entry name" value="ASHA1/2-like_C"/>
</dbReference>
<dbReference type="Proteomes" id="UP000298264">
    <property type="component" value="Unassembled WGS sequence"/>
</dbReference>
<comment type="caution">
    <text evidence="3">The sequence shown here is derived from an EMBL/GenBank/DDBJ whole genome shotgun (WGS) entry which is preliminary data.</text>
</comment>
<reference evidence="3" key="1">
    <citation type="journal article" date="2019" name="PLoS Negl. Trop. Dis.">
        <title>Revisiting the worldwide diversity of Leptospira species in the environment.</title>
        <authorList>
            <person name="Vincent A.T."/>
            <person name="Schiettekatte O."/>
            <person name="Bourhy P."/>
            <person name="Veyrier F.J."/>
            <person name="Picardeau M."/>
        </authorList>
    </citation>
    <scope>NUCLEOTIDE SEQUENCE [LARGE SCALE GENOMIC DNA]</scope>
    <source>
        <strain evidence="3">201400974</strain>
    </source>
</reference>
<sequence>MNSGKLEITTPTDREMVMTRVFNAPSTLVFECYTKPELLKRWMTGPDGWTFAICEVDLKVDGKFRFVWRNVRGNDMGMGGVYKEIVAPERLVHTELFDEDWTGGETLTTLILTDQSGKTFMKSTTIYSSKEARDGALGTNMEQGMNASFDRLENLLASLGKD</sequence>
<dbReference type="CDD" id="cd07826">
    <property type="entry name" value="SRPBCC_CalC_Aha1-like_9"/>
    <property type="match status" value="1"/>
</dbReference>
<dbReference type="OrthoDB" id="9805228at2"/>
<evidence type="ECO:0000256" key="1">
    <source>
        <dbReference type="ARBA" id="ARBA00006817"/>
    </source>
</evidence>
<evidence type="ECO:0000313" key="4">
    <source>
        <dbReference type="Proteomes" id="UP000298264"/>
    </source>
</evidence>
<dbReference type="AlphaFoldDB" id="A0A4R9LTZ7"/>
<gene>
    <name evidence="3" type="ORF">EHS11_03755</name>
</gene>
<keyword evidence="4" id="KW-1185">Reference proteome</keyword>
<proteinExistence type="inferred from homology"/>
<evidence type="ECO:0000259" key="2">
    <source>
        <dbReference type="Pfam" id="PF08327"/>
    </source>
</evidence>
<dbReference type="SUPFAM" id="SSF55961">
    <property type="entry name" value="Bet v1-like"/>
    <property type="match status" value="1"/>
</dbReference>
<feature type="domain" description="Activator of Hsp90 ATPase homologue 1/2-like C-terminal" evidence="2">
    <location>
        <begin position="23"/>
        <end position="156"/>
    </location>
</feature>
<dbReference type="InterPro" id="IPR023393">
    <property type="entry name" value="START-like_dom_sf"/>
</dbReference>
<dbReference type="EMBL" id="RQHV01000029">
    <property type="protein sequence ID" value="TGN13439.1"/>
    <property type="molecule type" value="Genomic_DNA"/>
</dbReference>
<dbReference type="Gene3D" id="3.30.530.20">
    <property type="match status" value="1"/>
</dbReference>